<keyword evidence="5" id="KW-1185">Reference proteome</keyword>
<evidence type="ECO:0000313" key="5">
    <source>
        <dbReference type="Proteomes" id="UP000188145"/>
    </source>
</evidence>
<evidence type="ECO:0000256" key="3">
    <source>
        <dbReference type="PIRSR" id="PIRSR613078-2"/>
    </source>
</evidence>
<dbReference type="InterPro" id="IPR029033">
    <property type="entry name" value="His_PPase_superfam"/>
</dbReference>
<organism evidence="4 5">
    <name type="scientific">Tessaracoccus aquimaris</name>
    <dbReference type="NCBI Taxonomy" id="1332264"/>
    <lineage>
        <taxon>Bacteria</taxon>
        <taxon>Bacillati</taxon>
        <taxon>Actinomycetota</taxon>
        <taxon>Actinomycetes</taxon>
        <taxon>Propionibacteriales</taxon>
        <taxon>Propionibacteriaceae</taxon>
        <taxon>Tessaracoccus</taxon>
    </lineage>
</organism>
<dbReference type="InterPro" id="IPR050275">
    <property type="entry name" value="PGM_Phosphatase"/>
</dbReference>
<sequence length="199" mass="21558">MAHDPTTDLVVLRHGQTDWNAERRFQGHADVPLNAKGIAQAEATHARLRGHRFDAVYASPLSRALRTAEIVAPNAEIGLDPRLMEIDVGTWSGLTWDEIIASMPGYEEMYANGVDFRRSPTGETLAEVVGRALPSIEEIAANHPGQTVLIVSHGLLLNRVLHALLGLKGRVLGGLGNAHYSTLGFDHGAWRLLSHNVGA</sequence>
<dbReference type="SMART" id="SM00855">
    <property type="entry name" value="PGAM"/>
    <property type="match status" value="1"/>
</dbReference>
<dbReference type="InterPro" id="IPR013078">
    <property type="entry name" value="His_Pase_superF_clade-1"/>
</dbReference>
<reference evidence="5" key="1">
    <citation type="submission" date="2017-02" db="EMBL/GenBank/DDBJ databases">
        <title>Tessaracoccus aquaemaris sp. nov., isolated from the intestine of a Korean rockfish, Sebastes schlegelii, in a marine aquaculture pond.</title>
        <authorList>
            <person name="Tak E.J."/>
            <person name="Bae J.-W."/>
        </authorList>
    </citation>
    <scope>NUCLEOTIDE SEQUENCE [LARGE SCALE GENOMIC DNA]</scope>
    <source>
        <strain evidence="5">NSG39</strain>
    </source>
</reference>
<dbReference type="KEGG" id="tes:BW730_03940"/>
<dbReference type="InterPro" id="IPR001345">
    <property type="entry name" value="PG/BPGM_mutase_AS"/>
</dbReference>
<dbReference type="Pfam" id="PF00300">
    <property type="entry name" value="His_Phos_1"/>
    <property type="match status" value="1"/>
</dbReference>
<dbReference type="PROSITE" id="PS00175">
    <property type="entry name" value="PG_MUTASE"/>
    <property type="match status" value="1"/>
</dbReference>
<dbReference type="GO" id="GO:0005737">
    <property type="term" value="C:cytoplasm"/>
    <property type="evidence" value="ECO:0007669"/>
    <property type="project" value="TreeGrafter"/>
</dbReference>
<dbReference type="EMBL" id="CP019606">
    <property type="protein sequence ID" value="AQP46806.1"/>
    <property type="molecule type" value="Genomic_DNA"/>
</dbReference>
<dbReference type="GO" id="GO:0016791">
    <property type="term" value="F:phosphatase activity"/>
    <property type="evidence" value="ECO:0007669"/>
    <property type="project" value="TreeGrafter"/>
</dbReference>
<dbReference type="RefSeq" id="WP_077685117.1">
    <property type="nucleotide sequence ID" value="NZ_CP019606.1"/>
</dbReference>
<keyword evidence="1" id="KW-0324">Glycolysis</keyword>
<dbReference type="CDD" id="cd07067">
    <property type="entry name" value="HP_PGM_like"/>
    <property type="match status" value="1"/>
</dbReference>
<dbReference type="PANTHER" id="PTHR48100">
    <property type="entry name" value="BROAD-SPECIFICITY PHOSPHATASE YOR283W-RELATED"/>
    <property type="match status" value="1"/>
</dbReference>
<gene>
    <name evidence="4" type="ORF">BW730_03940</name>
</gene>
<feature type="binding site" evidence="3">
    <location>
        <begin position="13"/>
        <end position="20"/>
    </location>
    <ligand>
        <name>substrate</name>
    </ligand>
</feature>
<feature type="binding site" evidence="3">
    <location>
        <position position="63"/>
    </location>
    <ligand>
        <name>substrate</name>
    </ligand>
</feature>
<keyword evidence="2" id="KW-0413">Isomerase</keyword>
<proteinExistence type="predicted"/>
<dbReference type="STRING" id="1332264.BW730_03940"/>
<dbReference type="Proteomes" id="UP000188145">
    <property type="component" value="Chromosome"/>
</dbReference>
<dbReference type="SUPFAM" id="SSF53254">
    <property type="entry name" value="Phosphoglycerate mutase-like"/>
    <property type="match status" value="1"/>
</dbReference>
<accession>A0A1Q2CL11</accession>
<dbReference type="AlphaFoldDB" id="A0A1Q2CL11"/>
<evidence type="ECO:0000256" key="1">
    <source>
        <dbReference type="ARBA" id="ARBA00023152"/>
    </source>
</evidence>
<dbReference type="PANTHER" id="PTHR48100:SF1">
    <property type="entry name" value="HISTIDINE PHOSPHATASE FAMILY PROTEIN-RELATED"/>
    <property type="match status" value="1"/>
</dbReference>
<protein>
    <recommendedName>
        <fullName evidence="6">Histidine phosphatase family protein</fullName>
    </recommendedName>
</protein>
<dbReference type="Gene3D" id="3.40.50.1240">
    <property type="entry name" value="Phosphoglycerate mutase-like"/>
    <property type="match status" value="1"/>
</dbReference>
<evidence type="ECO:0000256" key="2">
    <source>
        <dbReference type="ARBA" id="ARBA00023235"/>
    </source>
</evidence>
<evidence type="ECO:0000313" key="4">
    <source>
        <dbReference type="EMBL" id="AQP46806.1"/>
    </source>
</evidence>
<evidence type="ECO:0008006" key="6">
    <source>
        <dbReference type="Google" id="ProtNLM"/>
    </source>
</evidence>
<dbReference type="OrthoDB" id="4697614at2"/>
<name>A0A1Q2CL11_9ACTN</name>